<keyword evidence="6" id="KW-0349">Heme</keyword>
<evidence type="ECO:0000256" key="3">
    <source>
        <dbReference type="ARBA" id="ARBA00022723"/>
    </source>
</evidence>
<dbReference type="InterPro" id="IPR002401">
    <property type="entry name" value="Cyt_P450_E_grp-I"/>
</dbReference>
<feature type="binding site" description="axial binding residue" evidence="6">
    <location>
        <position position="449"/>
    </location>
    <ligand>
        <name>heme</name>
        <dbReference type="ChEBI" id="CHEBI:30413"/>
    </ligand>
    <ligandPart>
        <name>Fe</name>
        <dbReference type="ChEBI" id="CHEBI:18248"/>
    </ligandPart>
</feature>
<evidence type="ECO:0000256" key="5">
    <source>
        <dbReference type="ARBA" id="ARBA00023004"/>
    </source>
</evidence>
<keyword evidence="7" id="KW-0812">Transmembrane</keyword>
<evidence type="ECO:0000256" key="4">
    <source>
        <dbReference type="ARBA" id="ARBA00023002"/>
    </source>
</evidence>
<gene>
    <name evidence="8" type="ORF">GSCOC_T00024004001</name>
</gene>
<dbReference type="GO" id="GO:0005506">
    <property type="term" value="F:iron ion binding"/>
    <property type="evidence" value="ECO:0007669"/>
    <property type="project" value="InterPro"/>
</dbReference>
<dbReference type="AlphaFoldDB" id="A0A068UEG2"/>
<evidence type="ECO:0000313" key="8">
    <source>
        <dbReference type="EMBL" id="CDP06950.1"/>
    </source>
</evidence>
<comment type="cofactor">
    <cofactor evidence="1 6">
        <name>heme</name>
        <dbReference type="ChEBI" id="CHEBI:30413"/>
    </cofactor>
</comment>
<dbReference type="Gene3D" id="1.10.630.10">
    <property type="entry name" value="Cytochrome P450"/>
    <property type="match status" value="1"/>
</dbReference>
<dbReference type="CDD" id="cd11064">
    <property type="entry name" value="CYP86A"/>
    <property type="match status" value="1"/>
</dbReference>
<reference evidence="9" key="1">
    <citation type="journal article" date="2014" name="Science">
        <title>The coffee genome provides insight into the convergent evolution of caffeine biosynthesis.</title>
        <authorList>
            <person name="Denoeud F."/>
            <person name="Carretero-Paulet L."/>
            <person name="Dereeper A."/>
            <person name="Droc G."/>
            <person name="Guyot R."/>
            <person name="Pietrella M."/>
            <person name="Zheng C."/>
            <person name="Alberti A."/>
            <person name="Anthony F."/>
            <person name="Aprea G."/>
            <person name="Aury J.M."/>
            <person name="Bento P."/>
            <person name="Bernard M."/>
            <person name="Bocs S."/>
            <person name="Campa C."/>
            <person name="Cenci A."/>
            <person name="Combes M.C."/>
            <person name="Crouzillat D."/>
            <person name="Da Silva C."/>
            <person name="Daddiego L."/>
            <person name="De Bellis F."/>
            <person name="Dussert S."/>
            <person name="Garsmeur O."/>
            <person name="Gayraud T."/>
            <person name="Guignon V."/>
            <person name="Jahn K."/>
            <person name="Jamilloux V."/>
            <person name="Joet T."/>
            <person name="Labadie K."/>
            <person name="Lan T."/>
            <person name="Leclercq J."/>
            <person name="Lepelley M."/>
            <person name="Leroy T."/>
            <person name="Li L.T."/>
            <person name="Librado P."/>
            <person name="Lopez L."/>
            <person name="Munoz A."/>
            <person name="Noel B."/>
            <person name="Pallavicini A."/>
            <person name="Perrotta G."/>
            <person name="Poncet V."/>
            <person name="Pot D."/>
            <person name="Priyono X."/>
            <person name="Rigoreau M."/>
            <person name="Rouard M."/>
            <person name="Rozas J."/>
            <person name="Tranchant-Dubreuil C."/>
            <person name="VanBuren R."/>
            <person name="Zhang Q."/>
            <person name="Andrade A.C."/>
            <person name="Argout X."/>
            <person name="Bertrand B."/>
            <person name="de Kochko A."/>
            <person name="Graziosi G."/>
            <person name="Henry R.J."/>
            <person name="Jayarama X."/>
            <person name="Ming R."/>
            <person name="Nagai C."/>
            <person name="Rounsley S."/>
            <person name="Sankoff D."/>
            <person name="Giuliano G."/>
            <person name="Albert V.A."/>
            <person name="Wincker P."/>
            <person name="Lashermes P."/>
        </authorList>
    </citation>
    <scope>NUCLEOTIDE SEQUENCE [LARGE SCALE GENOMIC DNA]</scope>
    <source>
        <strain evidence="9">cv. DH200-94</strain>
    </source>
</reference>
<dbReference type="PRINTS" id="PR00463">
    <property type="entry name" value="EP450I"/>
</dbReference>
<dbReference type="PhylomeDB" id="A0A068UEG2"/>
<evidence type="ECO:0008006" key="10">
    <source>
        <dbReference type="Google" id="ProtNLM"/>
    </source>
</evidence>
<keyword evidence="7" id="KW-1133">Transmembrane helix</keyword>
<keyword evidence="9" id="KW-1185">Reference proteome</keyword>
<comment type="similarity">
    <text evidence="2">Belongs to the cytochrome P450 family.</text>
</comment>
<dbReference type="InParanoid" id="A0A068UEG2"/>
<evidence type="ECO:0000256" key="7">
    <source>
        <dbReference type="SAM" id="Phobius"/>
    </source>
</evidence>
<keyword evidence="3 6" id="KW-0479">Metal-binding</keyword>
<dbReference type="GO" id="GO:0004497">
    <property type="term" value="F:monooxygenase activity"/>
    <property type="evidence" value="ECO:0007669"/>
    <property type="project" value="InterPro"/>
</dbReference>
<dbReference type="PRINTS" id="PR00385">
    <property type="entry name" value="P450"/>
</dbReference>
<evidence type="ECO:0000256" key="2">
    <source>
        <dbReference type="ARBA" id="ARBA00010617"/>
    </source>
</evidence>
<feature type="transmembrane region" description="Helical" evidence="7">
    <location>
        <begin position="16"/>
        <end position="38"/>
    </location>
</feature>
<evidence type="ECO:0000313" key="9">
    <source>
        <dbReference type="Proteomes" id="UP000295252"/>
    </source>
</evidence>
<dbReference type="SUPFAM" id="SSF48264">
    <property type="entry name" value="Cytochrome P450"/>
    <property type="match status" value="1"/>
</dbReference>
<dbReference type="STRING" id="49390.A0A068UEG2"/>
<dbReference type="Gramene" id="CDP06950">
    <property type="protein sequence ID" value="CDP06950"/>
    <property type="gene ID" value="GSCOC_T00024004001"/>
</dbReference>
<dbReference type="InterPro" id="IPR036396">
    <property type="entry name" value="Cyt_P450_sf"/>
</dbReference>
<accession>A0A068UEG2</accession>
<evidence type="ECO:0000256" key="1">
    <source>
        <dbReference type="ARBA" id="ARBA00001971"/>
    </source>
</evidence>
<keyword evidence="5 6" id="KW-0408">Iron</keyword>
<dbReference type="OrthoDB" id="1470350at2759"/>
<organism evidence="8 9">
    <name type="scientific">Coffea canephora</name>
    <name type="common">Robusta coffee</name>
    <dbReference type="NCBI Taxonomy" id="49390"/>
    <lineage>
        <taxon>Eukaryota</taxon>
        <taxon>Viridiplantae</taxon>
        <taxon>Streptophyta</taxon>
        <taxon>Embryophyta</taxon>
        <taxon>Tracheophyta</taxon>
        <taxon>Spermatophyta</taxon>
        <taxon>Magnoliopsida</taxon>
        <taxon>eudicotyledons</taxon>
        <taxon>Gunneridae</taxon>
        <taxon>Pentapetalae</taxon>
        <taxon>asterids</taxon>
        <taxon>lamiids</taxon>
        <taxon>Gentianales</taxon>
        <taxon>Rubiaceae</taxon>
        <taxon>Ixoroideae</taxon>
        <taxon>Gardenieae complex</taxon>
        <taxon>Bertiereae - Coffeeae clade</taxon>
        <taxon>Coffeeae</taxon>
        <taxon>Coffea</taxon>
    </lineage>
</organism>
<dbReference type="Pfam" id="PF00067">
    <property type="entry name" value="p450"/>
    <property type="match status" value="1"/>
</dbReference>
<proteinExistence type="inferred from homology"/>
<dbReference type="GO" id="GO:0016705">
    <property type="term" value="F:oxidoreductase activity, acting on paired donors, with incorporation or reduction of molecular oxygen"/>
    <property type="evidence" value="ECO:0007669"/>
    <property type="project" value="InterPro"/>
</dbReference>
<dbReference type="InterPro" id="IPR001128">
    <property type="entry name" value="Cyt_P450"/>
</dbReference>
<dbReference type="EMBL" id="HG739108">
    <property type="protein sequence ID" value="CDP06950.1"/>
    <property type="molecule type" value="Genomic_DNA"/>
</dbReference>
<name>A0A068UEG2_COFCA</name>
<keyword evidence="7" id="KW-0472">Membrane</keyword>
<evidence type="ECO:0000256" key="6">
    <source>
        <dbReference type="PIRSR" id="PIRSR602401-1"/>
    </source>
</evidence>
<sequence length="508" mass="57582">MASVEYTFWLQVLQKGFGFLFFGFTILFSFLSVLVYILRLKPWCSCDSCRSYLTSSWSHEFNNLCDWYSHLLQKSPTGTIHVHVLSNIITANPKNVEYIIKTRFENFPKGKPFSALLGDLLGRGIFNVDGESWKFQRKMASLELGSVSTRSYAFQVVANEIRTRLVPLLSSVAGKEGKVLDLQDVLRRFSFDTICKFSFGMDPSCLELSLPVSELANAFDLATQLSAARAISASPLIWKLKRFLNTGSEKKLKEALKLVNSLAEGVIKQKRNMGFSSQQDLLSRFMGSIEDDKYLRDIIVSFLLAGRDTVASALTCFFWLLAKHPEVKQAILDESNHIMGENISADNLASFEQMQKMHYLQAAIYESMRLYPPVQFDSKYCQEDDVLPDGTFVKKGTKVTYHPYAMGRMQSIWGPDCLEFKPERWLQDGRFKPESPFKYPVFQGGLRVCLGKDMALVEMKSIALSLIRQFDIQVNAPTSDTPRFMPGLTASVRGGLQVQIQERRTKSS</sequence>
<dbReference type="OMA" id="TCFFWLL"/>
<dbReference type="Proteomes" id="UP000295252">
    <property type="component" value="Chromosome I"/>
</dbReference>
<dbReference type="PANTHER" id="PTHR24296">
    <property type="entry name" value="CYTOCHROME P450"/>
    <property type="match status" value="1"/>
</dbReference>
<dbReference type="GO" id="GO:0020037">
    <property type="term" value="F:heme binding"/>
    <property type="evidence" value="ECO:0007669"/>
    <property type="project" value="InterPro"/>
</dbReference>
<dbReference type="FunCoup" id="A0A068UEG2">
    <property type="interactions" value="120"/>
</dbReference>
<keyword evidence="4" id="KW-0560">Oxidoreductase</keyword>
<protein>
    <recommendedName>
        <fullName evidence="10">Cytochrome P450</fullName>
    </recommendedName>
</protein>